<dbReference type="InterPro" id="IPR013783">
    <property type="entry name" value="Ig-like_fold"/>
</dbReference>
<dbReference type="EMBL" id="BAABJO010000036">
    <property type="protein sequence ID" value="GAA5136947.1"/>
    <property type="molecule type" value="Genomic_DNA"/>
</dbReference>
<reference evidence="4" key="1">
    <citation type="journal article" date="2019" name="Int. J. Syst. Evol. Microbiol.">
        <title>The Global Catalogue of Microorganisms (GCM) 10K type strain sequencing project: providing services to taxonomists for standard genome sequencing and annotation.</title>
        <authorList>
            <consortium name="The Broad Institute Genomics Platform"/>
            <consortium name="The Broad Institute Genome Sequencing Center for Infectious Disease"/>
            <person name="Wu L."/>
            <person name="Ma J."/>
        </authorList>
    </citation>
    <scope>NUCLEOTIDE SEQUENCE [LARGE SCALE GENOMIC DNA]</scope>
    <source>
        <strain evidence="4">JCM 18302</strain>
    </source>
</reference>
<keyword evidence="2" id="KW-1133">Transmembrane helix</keyword>
<organism evidence="3 4">
    <name type="scientific">Pseudonocardia adelaidensis</name>
    <dbReference type="NCBI Taxonomy" id="648754"/>
    <lineage>
        <taxon>Bacteria</taxon>
        <taxon>Bacillati</taxon>
        <taxon>Actinomycetota</taxon>
        <taxon>Actinomycetes</taxon>
        <taxon>Pseudonocardiales</taxon>
        <taxon>Pseudonocardiaceae</taxon>
        <taxon>Pseudonocardia</taxon>
    </lineage>
</organism>
<feature type="compositionally biased region" description="Polar residues" evidence="1">
    <location>
        <begin position="325"/>
        <end position="340"/>
    </location>
</feature>
<feature type="compositionally biased region" description="Pro residues" evidence="1">
    <location>
        <begin position="219"/>
        <end position="242"/>
    </location>
</feature>
<feature type="compositionally biased region" description="Pro residues" evidence="1">
    <location>
        <begin position="199"/>
        <end position="211"/>
    </location>
</feature>
<evidence type="ECO:0000313" key="3">
    <source>
        <dbReference type="EMBL" id="GAA5136947.1"/>
    </source>
</evidence>
<comment type="caution">
    <text evidence="3">The sequence shown here is derived from an EMBL/GenBank/DDBJ whole genome shotgun (WGS) entry which is preliminary data.</text>
</comment>
<feature type="region of interest" description="Disordered" evidence="1">
    <location>
        <begin position="1"/>
        <end position="343"/>
    </location>
</feature>
<gene>
    <name evidence="3" type="ORF">GCM10023320_68830</name>
</gene>
<dbReference type="Gene3D" id="2.60.40.10">
    <property type="entry name" value="Immunoglobulins"/>
    <property type="match status" value="1"/>
</dbReference>
<feature type="compositionally biased region" description="Low complexity" evidence="1">
    <location>
        <begin position="178"/>
        <end position="193"/>
    </location>
</feature>
<accession>A0ABP9NYU1</accession>
<keyword evidence="4" id="KW-1185">Reference proteome</keyword>
<feature type="compositionally biased region" description="Pro residues" evidence="1">
    <location>
        <begin position="259"/>
        <end position="284"/>
    </location>
</feature>
<feature type="compositionally biased region" description="Pro residues" evidence="1">
    <location>
        <begin position="143"/>
        <end position="177"/>
    </location>
</feature>
<sequence>MDATGARTSAGPAGITGTAEDATAGPSRPVGRADATGPLPVQTPADPTGPLPAPQAGTWFDSGSAADTAAQPAVTTDGSPPSWFATGPLPAVRPAADTATPPSGAVAPPAASGLFEPATDPQPATAAPTPPTGTVPVAGPDGAAPPPTGVIPVVGPPPPADPSPPTGAVPVTAPPTPAGLFTPATPPTAGGAADLFTPATPPPPPAAPEPPTGLFAAVAPPPATVPATGPPAPAAPPSPAGPVWPADATGPMPVVGAPGRPPDASAPPAEPAAPQPPPRVPVAPPRTDAWAFVPEPAPPARTDAWSPPADDRRPDGPQAPPPSGGHSTALTMVSSSNTAPTRAKRRAWPLTVVGVLVAVAAGIALVFSVARTNPADLAASAASDAGSWPGAHYQGAVAANDGGEITVDLTVTPDGASGTLSRDGGQATAELLSDQDGAVIRANREWWLYHHPTRADDLAGAWVAAPDTETQEIDPVLHLNGAALADYVRGGQPTRWQALEQQLVEGRSGIVLFDGARRVVVGGEDAHPLLALDVAPNANTPPVPVSRPTEEQLAAVTGAAARVRQEAAPKTLAQLLQERPNVGIQLQPDPLCTAQTCNVTVTVTNSGTAPARGRLEVSADGKVVANHPLDVQPGQVATFTATAPNPQFAQPGAAGRILWETRAVDD</sequence>
<protein>
    <submittedName>
        <fullName evidence="3">Uncharacterized protein</fullName>
    </submittedName>
</protein>
<dbReference type="Proteomes" id="UP001500804">
    <property type="component" value="Unassembled WGS sequence"/>
</dbReference>
<feature type="transmembrane region" description="Helical" evidence="2">
    <location>
        <begin position="347"/>
        <end position="370"/>
    </location>
</feature>
<proteinExistence type="predicted"/>
<evidence type="ECO:0000313" key="4">
    <source>
        <dbReference type="Proteomes" id="UP001500804"/>
    </source>
</evidence>
<name>A0ABP9NYU1_9PSEU</name>
<feature type="compositionally biased region" description="Low complexity" evidence="1">
    <location>
        <begin position="98"/>
        <end position="127"/>
    </location>
</feature>
<evidence type="ECO:0000256" key="2">
    <source>
        <dbReference type="SAM" id="Phobius"/>
    </source>
</evidence>
<evidence type="ECO:0000256" key="1">
    <source>
        <dbReference type="SAM" id="MobiDB-lite"/>
    </source>
</evidence>
<dbReference type="RefSeq" id="WP_345610990.1">
    <property type="nucleotide sequence ID" value="NZ_BAABJO010000036.1"/>
</dbReference>
<keyword evidence="2" id="KW-0472">Membrane</keyword>
<keyword evidence="2" id="KW-0812">Transmembrane</keyword>